<dbReference type="GO" id="GO:0000731">
    <property type="term" value="P:DNA synthesis involved in DNA repair"/>
    <property type="evidence" value="ECO:0007669"/>
    <property type="project" value="InterPro"/>
</dbReference>
<evidence type="ECO:0000256" key="1">
    <source>
        <dbReference type="SAM" id="MobiDB-lite"/>
    </source>
</evidence>
<reference evidence="2 3" key="1">
    <citation type="journal article" date="2014" name="PLoS ONE">
        <title>De novo Genome Assembly of the Fungal Plant Pathogen Pyrenophora semeniperda.</title>
        <authorList>
            <person name="Soliai M.M."/>
            <person name="Meyer S.E."/>
            <person name="Udall J.A."/>
            <person name="Elzinga D.E."/>
            <person name="Hermansen R.A."/>
            <person name="Bodily P.M."/>
            <person name="Hart A.A."/>
            <person name="Coleman C.E."/>
        </authorList>
    </citation>
    <scope>NUCLEOTIDE SEQUENCE [LARGE SCALE GENOMIC DNA]</scope>
    <source>
        <strain evidence="2 3">CCB06</strain>
        <tissue evidence="2">Mycelium</tissue>
    </source>
</reference>
<gene>
    <name evidence="2" type="ORF">GMOD_00007641</name>
</gene>
<dbReference type="PANTHER" id="PTHR14303">
    <property type="entry name" value="DNA POLYMERASE DELTA SUBUNIT 4"/>
    <property type="match status" value="1"/>
</dbReference>
<dbReference type="Pfam" id="PF04081">
    <property type="entry name" value="DNA_pol_delta_4"/>
    <property type="match status" value="1"/>
</dbReference>
<dbReference type="OrthoDB" id="337486at2759"/>
<dbReference type="AlphaFoldDB" id="A0A3M7MDR0"/>
<dbReference type="GO" id="GO:0003887">
    <property type="term" value="F:DNA-directed DNA polymerase activity"/>
    <property type="evidence" value="ECO:0007669"/>
    <property type="project" value="TreeGrafter"/>
</dbReference>
<evidence type="ECO:0000313" key="3">
    <source>
        <dbReference type="Proteomes" id="UP000265663"/>
    </source>
</evidence>
<evidence type="ECO:0000313" key="2">
    <source>
        <dbReference type="EMBL" id="RMZ72631.1"/>
    </source>
</evidence>
<accession>A0A3M7MDR0</accession>
<dbReference type="GO" id="GO:0043625">
    <property type="term" value="C:delta DNA polymerase complex"/>
    <property type="evidence" value="ECO:0007669"/>
    <property type="project" value="TreeGrafter"/>
</dbReference>
<dbReference type="GO" id="GO:0006261">
    <property type="term" value="P:DNA-templated DNA replication"/>
    <property type="evidence" value="ECO:0007669"/>
    <property type="project" value="TreeGrafter"/>
</dbReference>
<keyword evidence="3" id="KW-1185">Reference proteome</keyword>
<dbReference type="Proteomes" id="UP000265663">
    <property type="component" value="Unassembled WGS sequence"/>
</dbReference>
<feature type="region of interest" description="Disordered" evidence="1">
    <location>
        <begin position="102"/>
        <end position="121"/>
    </location>
</feature>
<proteinExistence type="predicted"/>
<name>A0A3M7MDR0_9PLEO</name>
<dbReference type="EMBL" id="KE747833">
    <property type="protein sequence ID" value="RMZ72631.1"/>
    <property type="molecule type" value="Genomic_DNA"/>
</dbReference>
<sequence length="228" mass="25484">MSHPIVAHKYNSLGYPITAYKLDITYANMPPKRKISGPVAKSQQSTLAFHGSSNKVTKSGIKAPGAKQNILDANTKHIEPETVDICDTEPTTIEASIIEQTEQEVEAQQAEKTPEEDDARRISDAAMKKYWAAKEKQRLAPRVHQGALSVHDKILREFDMSGHYGPCTGIARLKRWKRAQRLHLDPPIEVLAVLLREQDAADDKNLDRMANQRSIVDELLNAKVELDG</sequence>
<protein>
    <submittedName>
        <fullName evidence="2">Dna polymerase delta subunit 4</fullName>
    </submittedName>
</protein>
<dbReference type="PANTHER" id="PTHR14303:SF0">
    <property type="entry name" value="DNA POLYMERASE DELTA SUBUNIT 4"/>
    <property type="match status" value="1"/>
</dbReference>
<organism evidence="2 3">
    <name type="scientific">Pyrenophora seminiperda CCB06</name>
    <dbReference type="NCBI Taxonomy" id="1302712"/>
    <lineage>
        <taxon>Eukaryota</taxon>
        <taxon>Fungi</taxon>
        <taxon>Dikarya</taxon>
        <taxon>Ascomycota</taxon>
        <taxon>Pezizomycotina</taxon>
        <taxon>Dothideomycetes</taxon>
        <taxon>Pleosporomycetidae</taxon>
        <taxon>Pleosporales</taxon>
        <taxon>Pleosporineae</taxon>
        <taxon>Pleosporaceae</taxon>
        <taxon>Pyrenophora</taxon>
    </lineage>
</organism>
<dbReference type="InterPro" id="IPR007218">
    <property type="entry name" value="DNA_pol_delta_4"/>
</dbReference>